<dbReference type="Gene3D" id="3.40.630.30">
    <property type="match status" value="1"/>
</dbReference>
<evidence type="ECO:0000313" key="4">
    <source>
        <dbReference type="EMBL" id="SMC23743.1"/>
    </source>
</evidence>
<organism evidence="4 5">
    <name type="scientific">Andreprevotia lacus DSM 23236</name>
    <dbReference type="NCBI Taxonomy" id="1121001"/>
    <lineage>
        <taxon>Bacteria</taxon>
        <taxon>Pseudomonadati</taxon>
        <taxon>Pseudomonadota</taxon>
        <taxon>Betaproteobacteria</taxon>
        <taxon>Neisseriales</taxon>
        <taxon>Chitinibacteraceae</taxon>
        <taxon>Andreprevotia</taxon>
    </lineage>
</organism>
<dbReference type="CDD" id="cd04301">
    <property type="entry name" value="NAT_SF"/>
    <property type="match status" value="1"/>
</dbReference>
<dbReference type="STRING" id="1121001.SAMN02745857_01680"/>
<gene>
    <name evidence="4" type="ORF">SAMN02745857_01680</name>
</gene>
<dbReference type="InterPro" id="IPR000182">
    <property type="entry name" value="GNAT_dom"/>
</dbReference>
<name>A0A1W1XIC3_9NEIS</name>
<dbReference type="InterPro" id="IPR050832">
    <property type="entry name" value="Bact_Acetyltransf"/>
</dbReference>
<proteinExistence type="predicted"/>
<dbReference type="AlphaFoldDB" id="A0A1W1XIC3"/>
<dbReference type="InterPro" id="IPR016181">
    <property type="entry name" value="Acyl_CoA_acyltransferase"/>
</dbReference>
<evidence type="ECO:0000256" key="1">
    <source>
        <dbReference type="ARBA" id="ARBA00022679"/>
    </source>
</evidence>
<dbReference type="SUPFAM" id="SSF55729">
    <property type="entry name" value="Acyl-CoA N-acyltransferases (Nat)"/>
    <property type="match status" value="1"/>
</dbReference>
<feature type="domain" description="N-acetyltransferase" evidence="3">
    <location>
        <begin position="1"/>
        <end position="156"/>
    </location>
</feature>
<keyword evidence="5" id="KW-1185">Reference proteome</keyword>
<dbReference type="Proteomes" id="UP000192761">
    <property type="component" value="Unassembled WGS sequence"/>
</dbReference>
<dbReference type="GO" id="GO:0016747">
    <property type="term" value="F:acyltransferase activity, transferring groups other than amino-acyl groups"/>
    <property type="evidence" value="ECO:0007669"/>
    <property type="project" value="InterPro"/>
</dbReference>
<evidence type="ECO:0000256" key="2">
    <source>
        <dbReference type="ARBA" id="ARBA00023315"/>
    </source>
</evidence>
<reference evidence="4 5" key="1">
    <citation type="submission" date="2017-04" db="EMBL/GenBank/DDBJ databases">
        <authorList>
            <person name="Afonso C.L."/>
            <person name="Miller P.J."/>
            <person name="Scott M.A."/>
            <person name="Spackman E."/>
            <person name="Goraichik I."/>
            <person name="Dimitrov K.M."/>
            <person name="Suarez D.L."/>
            <person name="Swayne D.E."/>
        </authorList>
    </citation>
    <scope>NUCLEOTIDE SEQUENCE [LARGE SCALE GENOMIC DNA]</scope>
    <source>
        <strain evidence="4 5">DSM 23236</strain>
    </source>
</reference>
<evidence type="ECO:0000313" key="5">
    <source>
        <dbReference type="Proteomes" id="UP000192761"/>
    </source>
</evidence>
<dbReference type="EMBL" id="FWXD01000008">
    <property type="protein sequence ID" value="SMC23743.1"/>
    <property type="molecule type" value="Genomic_DNA"/>
</dbReference>
<sequence>MRNATVDDLPHLTRIQSACYPTEYLEATGTFERKLQLSPDSHWLIECDGVAMGYFLTHPWAGNAPPALDHATLTLPEQADCHFLHDLALHPAARGQGLAPRLIEAALQWGRAHGLPRTMLVAVQGSVPFWERWGFACIGNAAAYGDGAALMQRADALSG</sequence>
<dbReference type="PANTHER" id="PTHR43877">
    <property type="entry name" value="AMINOALKYLPHOSPHONATE N-ACETYLTRANSFERASE-RELATED-RELATED"/>
    <property type="match status" value="1"/>
</dbReference>
<keyword evidence="2" id="KW-0012">Acyltransferase</keyword>
<protein>
    <submittedName>
        <fullName evidence="4">N-acetylglutamate synthase, GNAT family</fullName>
    </submittedName>
</protein>
<dbReference type="Pfam" id="PF00583">
    <property type="entry name" value="Acetyltransf_1"/>
    <property type="match status" value="1"/>
</dbReference>
<evidence type="ECO:0000259" key="3">
    <source>
        <dbReference type="PROSITE" id="PS51186"/>
    </source>
</evidence>
<keyword evidence="1" id="KW-0808">Transferase</keyword>
<dbReference type="PROSITE" id="PS51186">
    <property type="entry name" value="GNAT"/>
    <property type="match status" value="1"/>
</dbReference>
<accession>A0A1W1XIC3</accession>